<keyword evidence="4 10" id="KW-0812">Transmembrane</keyword>
<protein>
    <submittedName>
        <fullName evidence="16">TonB-dependent receptor</fullName>
    </submittedName>
</protein>
<dbReference type="InterPro" id="IPR000531">
    <property type="entry name" value="Beta-barrel_TonB"/>
</dbReference>
<dbReference type="Pfam" id="PF00593">
    <property type="entry name" value="TonB_dep_Rec_b-barrel"/>
    <property type="match status" value="1"/>
</dbReference>
<evidence type="ECO:0000313" key="16">
    <source>
        <dbReference type="EMBL" id="QCX38263.1"/>
    </source>
</evidence>
<evidence type="ECO:0000256" key="9">
    <source>
        <dbReference type="ARBA" id="ARBA00023237"/>
    </source>
</evidence>
<dbReference type="AlphaFoldDB" id="A0A5B7TSS9"/>
<evidence type="ECO:0000259" key="15">
    <source>
        <dbReference type="Pfam" id="PF07715"/>
    </source>
</evidence>
<organism evidence="16 17">
    <name type="scientific">Aureibaculum algae</name>
    <dbReference type="NCBI Taxonomy" id="2584122"/>
    <lineage>
        <taxon>Bacteria</taxon>
        <taxon>Pseudomonadati</taxon>
        <taxon>Bacteroidota</taxon>
        <taxon>Flavobacteriia</taxon>
        <taxon>Flavobacteriales</taxon>
        <taxon>Flavobacteriaceae</taxon>
        <taxon>Aureibaculum</taxon>
    </lineage>
</organism>
<keyword evidence="17" id="KW-1185">Reference proteome</keyword>
<comment type="subcellular location">
    <subcellularLocation>
        <location evidence="1 10">Cell outer membrane</location>
        <topology evidence="1 10">Multi-pass membrane protein</topology>
    </subcellularLocation>
</comment>
<feature type="chain" id="PRO_5022976862" evidence="13">
    <location>
        <begin position="19"/>
        <end position="755"/>
    </location>
</feature>
<dbReference type="Gene3D" id="2.170.130.10">
    <property type="entry name" value="TonB-dependent receptor, plug domain"/>
    <property type="match status" value="1"/>
</dbReference>
<evidence type="ECO:0000256" key="11">
    <source>
        <dbReference type="RuleBase" id="RU003357"/>
    </source>
</evidence>
<dbReference type="GO" id="GO:0015344">
    <property type="term" value="F:siderophore uptake transmembrane transporter activity"/>
    <property type="evidence" value="ECO:0007669"/>
    <property type="project" value="TreeGrafter"/>
</dbReference>
<evidence type="ECO:0000256" key="8">
    <source>
        <dbReference type="ARBA" id="ARBA00023170"/>
    </source>
</evidence>
<dbReference type="InterPro" id="IPR039426">
    <property type="entry name" value="TonB-dep_rcpt-like"/>
</dbReference>
<evidence type="ECO:0000256" key="5">
    <source>
        <dbReference type="ARBA" id="ARBA00022729"/>
    </source>
</evidence>
<feature type="signal peptide" evidence="13">
    <location>
        <begin position="1"/>
        <end position="18"/>
    </location>
</feature>
<evidence type="ECO:0000256" key="6">
    <source>
        <dbReference type="ARBA" id="ARBA00023077"/>
    </source>
</evidence>
<keyword evidence="8 16" id="KW-0675">Receptor</keyword>
<dbReference type="InterPro" id="IPR008969">
    <property type="entry name" value="CarboxyPept-like_regulatory"/>
</dbReference>
<comment type="similarity">
    <text evidence="10 11">Belongs to the TonB-dependent receptor family.</text>
</comment>
<evidence type="ECO:0000256" key="12">
    <source>
        <dbReference type="SAM" id="MobiDB-lite"/>
    </source>
</evidence>
<dbReference type="InterPro" id="IPR037066">
    <property type="entry name" value="Plug_dom_sf"/>
</dbReference>
<feature type="domain" description="TonB-dependent receptor-like beta-barrel" evidence="14">
    <location>
        <begin position="292"/>
        <end position="722"/>
    </location>
</feature>
<dbReference type="KEGG" id="fbe:FF125_07395"/>
<dbReference type="GO" id="GO:0044718">
    <property type="term" value="P:siderophore transmembrane transport"/>
    <property type="evidence" value="ECO:0007669"/>
    <property type="project" value="TreeGrafter"/>
</dbReference>
<feature type="compositionally biased region" description="Acidic residues" evidence="12">
    <location>
        <begin position="375"/>
        <end position="390"/>
    </location>
</feature>
<keyword evidence="7 10" id="KW-0472">Membrane</keyword>
<evidence type="ECO:0000256" key="13">
    <source>
        <dbReference type="SAM" id="SignalP"/>
    </source>
</evidence>
<keyword evidence="5 13" id="KW-0732">Signal</keyword>
<evidence type="ECO:0000256" key="10">
    <source>
        <dbReference type="PROSITE-ProRule" id="PRU01360"/>
    </source>
</evidence>
<dbReference type="Pfam" id="PF07715">
    <property type="entry name" value="Plug"/>
    <property type="match status" value="1"/>
</dbReference>
<gene>
    <name evidence="16" type="ORF">FF125_07395</name>
</gene>
<evidence type="ECO:0000256" key="3">
    <source>
        <dbReference type="ARBA" id="ARBA00022452"/>
    </source>
</evidence>
<dbReference type="PANTHER" id="PTHR30069:SF29">
    <property type="entry name" value="HEMOGLOBIN AND HEMOGLOBIN-HAPTOGLOBIN-BINDING PROTEIN 1-RELATED"/>
    <property type="match status" value="1"/>
</dbReference>
<dbReference type="Gene3D" id="2.40.170.20">
    <property type="entry name" value="TonB-dependent receptor, beta-barrel domain"/>
    <property type="match status" value="1"/>
</dbReference>
<feature type="domain" description="TonB-dependent receptor plug" evidence="15">
    <location>
        <begin position="121"/>
        <end position="219"/>
    </location>
</feature>
<accession>A0A5B7TSS9</accession>
<dbReference type="PROSITE" id="PS52016">
    <property type="entry name" value="TONB_DEPENDENT_REC_3"/>
    <property type="match status" value="1"/>
</dbReference>
<dbReference type="RefSeq" id="WP_138949161.1">
    <property type="nucleotide sequence ID" value="NZ_CP040749.1"/>
</dbReference>
<dbReference type="Pfam" id="PF13715">
    <property type="entry name" value="CarbopepD_reg_2"/>
    <property type="match status" value="1"/>
</dbReference>
<dbReference type="InterPro" id="IPR012910">
    <property type="entry name" value="Plug_dom"/>
</dbReference>
<feature type="region of interest" description="Disordered" evidence="12">
    <location>
        <begin position="370"/>
        <end position="395"/>
    </location>
</feature>
<evidence type="ECO:0000256" key="1">
    <source>
        <dbReference type="ARBA" id="ARBA00004571"/>
    </source>
</evidence>
<keyword evidence="6 11" id="KW-0798">TonB box</keyword>
<name>A0A5B7TSS9_9FLAO</name>
<dbReference type="Proteomes" id="UP000306229">
    <property type="component" value="Chromosome"/>
</dbReference>
<keyword evidence="9 10" id="KW-0998">Cell outer membrane</keyword>
<keyword evidence="3 10" id="KW-1134">Transmembrane beta strand</keyword>
<dbReference type="EMBL" id="CP040749">
    <property type="protein sequence ID" value="QCX38263.1"/>
    <property type="molecule type" value="Genomic_DNA"/>
</dbReference>
<dbReference type="PANTHER" id="PTHR30069">
    <property type="entry name" value="TONB-DEPENDENT OUTER MEMBRANE RECEPTOR"/>
    <property type="match status" value="1"/>
</dbReference>
<evidence type="ECO:0000256" key="7">
    <source>
        <dbReference type="ARBA" id="ARBA00023136"/>
    </source>
</evidence>
<dbReference type="InterPro" id="IPR036942">
    <property type="entry name" value="Beta-barrel_TonB_sf"/>
</dbReference>
<sequence>MKIYLSILMVWCGLVLHAQHTLSGKIIDTNNQPLIEADVYAPELHKGTITDMDGNYILKNLPKGSLTIVIGYVGFNSKSVTVEITEESTVLDVTLEESVFNMDEVILSTPFNKLQSENVMKVEHKTVQQLQRSGAVSLIEGISNVAGVSQISTGMGIGKPVIRGLSGNRVLVYSQGVRLENQQFGDEHGLGLNDNGVESVEIIKGPASLLYGSDALGGVLYFNPEKYANANITTATISQKYFTNTMGSNTSFNFKSSSETIKFIASMGYNSHHDYKIPDGTHVTNSRFNEFDVKSALGFELKNFSSDNRFNLTSSNIGIAEGIGVQNSHIIPQNPYQRIDNYIISSHNHIYFNDSNLDIHLGYTANNRREFEDEHEHEEEHEEEEHEEEHEEHLEPSLQMKLKTFTYDVQYHLPTIGQFESILGVQGLTQSNTNLGEELLIPDANMNDLGVFAMVNTKWDTHFLQGGIRFDTRNINTEKHIVEHEGDEHIFDAIDNSYNSFTASLGYKTTLFDKVETRLNLATGFRAPNLAELTSNGVHHGTNRYEIGNSDLNNEQNYQIDLAFEYKNEHIEFFANGFLNVIKNYIFLTPTGTTIDDIDAYTYIQDDSKLYGSEFGFHLHPHPLDWLHLESSFEMVIGKQDNGDYLPLIPANQFNNTLRGEFDIKNWISNGYASIKLESVLNQNNVGLFETKSDGYQLLHLGLGGDVKINNTKFNLSFTLNNALDTEYISHLSRLKSEGIYNIGRTAMLGLKFNI</sequence>
<reference evidence="16 17" key="1">
    <citation type="submission" date="2019-05" db="EMBL/GenBank/DDBJ databases">
        <title>Algicella ahnfeltiae gen. nov., sp. nov., a novel marine bacterium of the family Flavobacteriaceae isolated from a red alga.</title>
        <authorList>
            <person name="Nedashkovskaya O.I."/>
            <person name="Kukhlevskiy A.D."/>
            <person name="Kim S.-G."/>
            <person name="Zhukova N.V."/>
            <person name="Mikhailov V.V."/>
        </authorList>
    </citation>
    <scope>NUCLEOTIDE SEQUENCE [LARGE SCALE GENOMIC DNA]</scope>
    <source>
        <strain evidence="16 17">10Alg115</strain>
    </source>
</reference>
<evidence type="ECO:0000256" key="4">
    <source>
        <dbReference type="ARBA" id="ARBA00022692"/>
    </source>
</evidence>
<evidence type="ECO:0000256" key="2">
    <source>
        <dbReference type="ARBA" id="ARBA00022448"/>
    </source>
</evidence>
<evidence type="ECO:0000259" key="14">
    <source>
        <dbReference type="Pfam" id="PF00593"/>
    </source>
</evidence>
<dbReference type="GO" id="GO:0009279">
    <property type="term" value="C:cell outer membrane"/>
    <property type="evidence" value="ECO:0007669"/>
    <property type="project" value="UniProtKB-SubCell"/>
</dbReference>
<dbReference type="SUPFAM" id="SSF56935">
    <property type="entry name" value="Porins"/>
    <property type="match status" value="1"/>
</dbReference>
<dbReference type="Gene3D" id="2.60.40.1120">
    <property type="entry name" value="Carboxypeptidase-like, regulatory domain"/>
    <property type="match status" value="1"/>
</dbReference>
<dbReference type="SUPFAM" id="SSF49464">
    <property type="entry name" value="Carboxypeptidase regulatory domain-like"/>
    <property type="match status" value="1"/>
</dbReference>
<keyword evidence="2 10" id="KW-0813">Transport</keyword>
<dbReference type="OrthoDB" id="9795928at2"/>
<proteinExistence type="inferred from homology"/>
<evidence type="ECO:0000313" key="17">
    <source>
        <dbReference type="Proteomes" id="UP000306229"/>
    </source>
</evidence>